<evidence type="ECO:0000313" key="3">
    <source>
        <dbReference type="Proteomes" id="UP000198211"/>
    </source>
</evidence>
<name>A0A225WNH5_9STRA</name>
<evidence type="ECO:0000313" key="2">
    <source>
        <dbReference type="EMBL" id="OWZ18557.1"/>
    </source>
</evidence>
<feature type="region of interest" description="Disordered" evidence="1">
    <location>
        <begin position="20"/>
        <end position="106"/>
    </location>
</feature>
<comment type="caution">
    <text evidence="2">The sequence shown here is derived from an EMBL/GenBank/DDBJ whole genome shotgun (WGS) entry which is preliminary data.</text>
</comment>
<sequence length="186" mass="20256">MQLVHLLKSKTFSTLDKLLEASRTLNPRETARSSDKSSKSGKSAPPKPDAKAETVRCTASHCTEQGHTKERCWRLHPELQSKRWKGSGKKTGKGAASASKSSKDTGEKNLWSMLNSIPSDLSKLKVASQGQTQPLAVVKTGSSILYVNDLGMIDIKYANGKTESVKNQTIRLTVFVDSGPGYTTDF</sequence>
<feature type="compositionally biased region" description="Basic and acidic residues" evidence="1">
    <location>
        <begin position="29"/>
        <end position="38"/>
    </location>
</feature>
<keyword evidence="3" id="KW-1185">Reference proteome</keyword>
<dbReference type="Proteomes" id="UP000198211">
    <property type="component" value="Unassembled WGS sequence"/>
</dbReference>
<dbReference type="AlphaFoldDB" id="A0A225WNH5"/>
<evidence type="ECO:0008006" key="4">
    <source>
        <dbReference type="Google" id="ProtNLM"/>
    </source>
</evidence>
<gene>
    <name evidence="2" type="ORF">PHMEG_0007330</name>
</gene>
<organism evidence="2 3">
    <name type="scientific">Phytophthora megakarya</name>
    <dbReference type="NCBI Taxonomy" id="4795"/>
    <lineage>
        <taxon>Eukaryota</taxon>
        <taxon>Sar</taxon>
        <taxon>Stramenopiles</taxon>
        <taxon>Oomycota</taxon>
        <taxon>Peronosporomycetes</taxon>
        <taxon>Peronosporales</taxon>
        <taxon>Peronosporaceae</taxon>
        <taxon>Phytophthora</taxon>
    </lineage>
</organism>
<accession>A0A225WNH5</accession>
<protein>
    <recommendedName>
        <fullName evidence="4">Polyprotein</fullName>
    </recommendedName>
</protein>
<dbReference type="EMBL" id="NBNE01000571">
    <property type="protein sequence ID" value="OWZ18557.1"/>
    <property type="molecule type" value="Genomic_DNA"/>
</dbReference>
<feature type="compositionally biased region" description="Basic and acidic residues" evidence="1">
    <location>
        <begin position="64"/>
        <end position="81"/>
    </location>
</feature>
<evidence type="ECO:0000256" key="1">
    <source>
        <dbReference type="SAM" id="MobiDB-lite"/>
    </source>
</evidence>
<reference evidence="3" key="1">
    <citation type="submission" date="2017-03" db="EMBL/GenBank/DDBJ databases">
        <title>Phytopthora megakarya and P. palmivora, two closely related causual agents of cacao black pod achieved similar genome size and gene model numbers by different mechanisms.</title>
        <authorList>
            <person name="Ali S."/>
            <person name="Shao J."/>
            <person name="Larry D.J."/>
            <person name="Kronmiller B."/>
            <person name="Shen D."/>
            <person name="Strem M.D."/>
            <person name="Melnick R.L."/>
            <person name="Guiltinan M.J."/>
            <person name="Tyler B.M."/>
            <person name="Meinhardt L.W."/>
            <person name="Bailey B.A."/>
        </authorList>
    </citation>
    <scope>NUCLEOTIDE SEQUENCE [LARGE SCALE GENOMIC DNA]</scope>
    <source>
        <strain evidence="3">zdho120</strain>
    </source>
</reference>
<proteinExistence type="predicted"/>
<feature type="compositionally biased region" description="Basic residues" evidence="1">
    <location>
        <begin position="82"/>
        <end position="92"/>
    </location>
</feature>